<feature type="signal peptide" evidence="1">
    <location>
        <begin position="1"/>
        <end position="23"/>
    </location>
</feature>
<evidence type="ECO:0000256" key="1">
    <source>
        <dbReference type="SAM" id="SignalP"/>
    </source>
</evidence>
<dbReference type="Gene3D" id="3.30.110.170">
    <property type="entry name" value="Protein of unknown function (DUF541), domain 1"/>
    <property type="match status" value="1"/>
</dbReference>
<dbReference type="GO" id="GO:0006974">
    <property type="term" value="P:DNA damage response"/>
    <property type="evidence" value="ECO:0007669"/>
    <property type="project" value="TreeGrafter"/>
</dbReference>
<dbReference type="PANTHER" id="PTHR34387:SF1">
    <property type="entry name" value="PERIPLASMIC IMMUNOGENIC PROTEIN"/>
    <property type="match status" value="1"/>
</dbReference>
<accession>A0A2W5S1K9</accession>
<name>A0A2W5S1K9_CERSP</name>
<sequence>MRKLTTGISVLILTALLTVPAMADNGRITVTGEGRVDGAPDLATVMLGVTTEGATAAEAMAANSIKLGMMLEQLRTGGIEDRDIQTSGLSLNPTWSQPQDGTAPKIAGYQASNQLTVRVRALDKLGGVLDRAVSDGANTFNGLTFGLSDPAPALNEARKRAVADAMSRARVLVGAAGLTLGPVVSIAEGGDMGMPQPMYRMDAAAASTVPVAAGEVSTSASVTMVFELKD</sequence>
<dbReference type="InterPro" id="IPR052022">
    <property type="entry name" value="26kDa_periplasmic_antigen"/>
</dbReference>
<gene>
    <name evidence="2" type="ORF">DI533_14725</name>
</gene>
<protein>
    <submittedName>
        <fullName evidence="2">SIMPL domain-containing protein</fullName>
    </submittedName>
</protein>
<evidence type="ECO:0000313" key="3">
    <source>
        <dbReference type="Proteomes" id="UP000248975"/>
    </source>
</evidence>
<dbReference type="Pfam" id="PF04402">
    <property type="entry name" value="SIMPL"/>
    <property type="match status" value="1"/>
</dbReference>
<evidence type="ECO:0000313" key="2">
    <source>
        <dbReference type="EMBL" id="PZQ96828.1"/>
    </source>
</evidence>
<dbReference type="EMBL" id="QFQS01000003">
    <property type="protein sequence ID" value="PZQ96828.1"/>
    <property type="molecule type" value="Genomic_DNA"/>
</dbReference>
<organism evidence="2 3">
    <name type="scientific">Cereibacter sphaeroides</name>
    <name type="common">Rhodobacter sphaeroides</name>
    <dbReference type="NCBI Taxonomy" id="1063"/>
    <lineage>
        <taxon>Bacteria</taxon>
        <taxon>Pseudomonadati</taxon>
        <taxon>Pseudomonadota</taxon>
        <taxon>Alphaproteobacteria</taxon>
        <taxon>Rhodobacterales</taxon>
        <taxon>Paracoccaceae</taxon>
        <taxon>Cereibacter</taxon>
    </lineage>
</organism>
<dbReference type="PANTHER" id="PTHR34387">
    <property type="entry name" value="SLR1258 PROTEIN"/>
    <property type="match status" value="1"/>
</dbReference>
<keyword evidence="1" id="KW-0732">Signal</keyword>
<feature type="chain" id="PRO_5016092961" evidence="1">
    <location>
        <begin position="24"/>
        <end position="230"/>
    </location>
</feature>
<dbReference type="AlphaFoldDB" id="A0A2W5S1K9"/>
<dbReference type="InterPro" id="IPR007497">
    <property type="entry name" value="SIMPL/DUF541"/>
</dbReference>
<dbReference type="Proteomes" id="UP000248975">
    <property type="component" value="Unassembled WGS sequence"/>
</dbReference>
<dbReference type="Gene3D" id="3.30.70.2970">
    <property type="entry name" value="Protein of unknown function (DUF541), domain 2"/>
    <property type="match status" value="1"/>
</dbReference>
<proteinExistence type="predicted"/>
<reference evidence="2 3" key="1">
    <citation type="submission" date="2017-08" db="EMBL/GenBank/DDBJ databases">
        <title>Infants hospitalized years apart are colonized by the same room-sourced microbial strains.</title>
        <authorList>
            <person name="Brooks B."/>
            <person name="Olm M.R."/>
            <person name="Firek B.A."/>
            <person name="Baker R."/>
            <person name="Thomas B.C."/>
            <person name="Morowitz M.J."/>
            <person name="Banfield J.F."/>
        </authorList>
    </citation>
    <scope>NUCLEOTIDE SEQUENCE [LARGE SCALE GENOMIC DNA]</scope>
    <source>
        <strain evidence="2">S2_003_000_R2_11</strain>
    </source>
</reference>
<comment type="caution">
    <text evidence="2">The sequence shown here is derived from an EMBL/GenBank/DDBJ whole genome shotgun (WGS) entry which is preliminary data.</text>
</comment>